<dbReference type="GO" id="GO:0016020">
    <property type="term" value="C:membrane"/>
    <property type="evidence" value="ECO:0007669"/>
    <property type="project" value="TreeGrafter"/>
</dbReference>
<keyword evidence="8" id="KW-1071">Ligand-gated ion channel</keyword>
<dbReference type="Proteomes" id="UP000887566">
    <property type="component" value="Unplaced"/>
</dbReference>
<dbReference type="Gene3D" id="2.60.490.10">
    <property type="entry name" value="atp-gated p2x4 ion channel domain"/>
    <property type="match status" value="1"/>
</dbReference>
<dbReference type="Pfam" id="PF00864">
    <property type="entry name" value="P2X_receptor"/>
    <property type="match status" value="1"/>
</dbReference>
<keyword evidence="7" id="KW-0472">Membrane</keyword>
<keyword evidence="4" id="KW-0812">Transmembrane</keyword>
<keyword evidence="5" id="KW-1133">Transmembrane helix</keyword>
<proteinExistence type="inferred from homology"/>
<evidence type="ECO:0000256" key="1">
    <source>
        <dbReference type="ARBA" id="ARBA00004308"/>
    </source>
</evidence>
<evidence type="ECO:0000256" key="2">
    <source>
        <dbReference type="ARBA" id="ARBA00009848"/>
    </source>
</evidence>
<keyword evidence="3" id="KW-0813">Transport</keyword>
<organism evidence="10 11">
    <name type="scientific">Plectus sambesii</name>
    <dbReference type="NCBI Taxonomy" id="2011161"/>
    <lineage>
        <taxon>Eukaryota</taxon>
        <taxon>Metazoa</taxon>
        <taxon>Ecdysozoa</taxon>
        <taxon>Nematoda</taxon>
        <taxon>Chromadorea</taxon>
        <taxon>Plectida</taxon>
        <taxon>Plectina</taxon>
        <taxon>Plectoidea</taxon>
        <taxon>Plectidae</taxon>
        <taxon>Plectus</taxon>
    </lineage>
</organism>
<accession>A0A914WYX4</accession>
<keyword evidence="9" id="KW-0407">Ion channel</keyword>
<comment type="subcellular location">
    <subcellularLocation>
        <location evidence="1">Endomembrane system</location>
    </subcellularLocation>
</comment>
<evidence type="ECO:0000313" key="11">
    <source>
        <dbReference type="WBParaSite" id="PSAMB.scaffold5649size11186.g27246.t1"/>
    </source>
</evidence>
<dbReference type="PANTHER" id="PTHR10125">
    <property type="entry name" value="P2X PURINOCEPTOR"/>
    <property type="match status" value="1"/>
</dbReference>
<evidence type="ECO:0000256" key="7">
    <source>
        <dbReference type="ARBA" id="ARBA00023136"/>
    </source>
</evidence>
<evidence type="ECO:0000256" key="5">
    <source>
        <dbReference type="ARBA" id="ARBA00022989"/>
    </source>
</evidence>
<dbReference type="InterPro" id="IPR027309">
    <property type="entry name" value="P2X_extracellular_dom_sf"/>
</dbReference>
<dbReference type="GO" id="GO:0012505">
    <property type="term" value="C:endomembrane system"/>
    <property type="evidence" value="ECO:0007669"/>
    <property type="project" value="UniProtKB-SubCell"/>
</dbReference>
<dbReference type="InterPro" id="IPR059116">
    <property type="entry name" value="P2X_receptor"/>
</dbReference>
<dbReference type="WBParaSite" id="PSAMB.scaffold5649size11186.g27246.t1">
    <property type="protein sequence ID" value="PSAMB.scaffold5649size11186.g27246.t1"/>
    <property type="gene ID" value="PSAMB.scaffold5649size11186.g27246"/>
</dbReference>
<keyword evidence="10" id="KW-1185">Reference proteome</keyword>
<keyword evidence="6" id="KW-0406">Ion transport</keyword>
<evidence type="ECO:0000256" key="6">
    <source>
        <dbReference type="ARBA" id="ARBA00023065"/>
    </source>
</evidence>
<dbReference type="GO" id="GO:0070588">
    <property type="term" value="P:calcium ion transmembrane transport"/>
    <property type="evidence" value="ECO:0007669"/>
    <property type="project" value="TreeGrafter"/>
</dbReference>
<dbReference type="AlphaFoldDB" id="A0A914WYX4"/>
<evidence type="ECO:0000256" key="9">
    <source>
        <dbReference type="ARBA" id="ARBA00023303"/>
    </source>
</evidence>
<dbReference type="GO" id="GO:0098794">
    <property type="term" value="C:postsynapse"/>
    <property type="evidence" value="ECO:0007669"/>
    <property type="project" value="GOC"/>
</dbReference>
<reference evidence="11" key="1">
    <citation type="submission" date="2022-11" db="UniProtKB">
        <authorList>
            <consortium name="WormBaseParasite"/>
        </authorList>
    </citation>
    <scope>IDENTIFICATION</scope>
</reference>
<name>A0A914WYX4_9BILA</name>
<protein>
    <submittedName>
        <fullName evidence="11">Purinergic receptor</fullName>
    </submittedName>
</protein>
<comment type="similarity">
    <text evidence="2">Belongs to the P2X receptor family.</text>
</comment>
<evidence type="ECO:0000256" key="3">
    <source>
        <dbReference type="ARBA" id="ARBA00022448"/>
    </source>
</evidence>
<dbReference type="PANTHER" id="PTHR10125:SF31">
    <property type="entry name" value="P2X RECEPTOR E"/>
    <property type="match status" value="1"/>
</dbReference>
<dbReference type="GO" id="GO:0004931">
    <property type="term" value="F:extracellularly ATP-gated monoatomic cation channel activity"/>
    <property type="evidence" value="ECO:0007669"/>
    <property type="project" value="TreeGrafter"/>
</dbReference>
<evidence type="ECO:0000313" key="10">
    <source>
        <dbReference type="Proteomes" id="UP000887566"/>
    </source>
</evidence>
<evidence type="ECO:0000256" key="8">
    <source>
        <dbReference type="ARBA" id="ARBA00023286"/>
    </source>
</evidence>
<evidence type="ECO:0000256" key="4">
    <source>
        <dbReference type="ARBA" id="ARBA00022692"/>
    </source>
</evidence>
<sequence length="207" mass="22915">MTNSVITPEQKLDECPEDINVIGAYCTPTNSTTCAKGTRLSTGNGIMTGRCVNSNGELCNNQTNGICTCEVSGWCPVVHKFASTTPLFPGAKDFKILVKAYVQFPKLGADRQNVNDNRTDNDLLNGCIYDSQLSPLCPVFTIGYILQQANITNFTKIAVEGGLIRMSIQWHCDFDKGHGHECPPPNYQFEQLNAFSVNRLLPFWDLR</sequence>